<dbReference type="Proteomes" id="UP000008698">
    <property type="component" value="Unassembled WGS sequence"/>
</dbReference>
<gene>
    <name evidence="1" type="ORF">VDBG_06195</name>
</gene>
<dbReference type="KEGG" id="val:VDBG_06195"/>
<accession>C9SMS1</accession>
<dbReference type="HOGENOM" id="CLU_2623865_0_0_1"/>
<dbReference type="EMBL" id="DS985220">
    <property type="protein sequence ID" value="EEY20086.1"/>
    <property type="molecule type" value="Genomic_DNA"/>
</dbReference>
<protein>
    <submittedName>
        <fullName evidence="1">Fungal specific transcription factor domain-containing protein</fullName>
    </submittedName>
</protein>
<evidence type="ECO:0000313" key="2">
    <source>
        <dbReference type="Proteomes" id="UP000008698"/>
    </source>
</evidence>
<organism evidence="2">
    <name type="scientific">Verticillium alfalfae (strain VaMs.102 / ATCC MYA-4576 / FGSC 10136)</name>
    <name type="common">Verticillium wilt of alfalfa</name>
    <name type="synonym">Verticillium albo-atrum</name>
    <dbReference type="NCBI Taxonomy" id="526221"/>
    <lineage>
        <taxon>Eukaryota</taxon>
        <taxon>Fungi</taxon>
        <taxon>Dikarya</taxon>
        <taxon>Ascomycota</taxon>
        <taxon>Pezizomycotina</taxon>
        <taxon>Sordariomycetes</taxon>
        <taxon>Hypocreomycetidae</taxon>
        <taxon>Glomerellales</taxon>
        <taxon>Plectosphaerellaceae</taxon>
        <taxon>Verticillium</taxon>
    </lineage>
</organism>
<dbReference type="RefSeq" id="XP_003003753.1">
    <property type="nucleotide sequence ID" value="XM_003003707.1"/>
</dbReference>
<reference evidence="2" key="1">
    <citation type="journal article" date="2011" name="PLoS Pathog.">
        <title>Comparative genomics yields insights into niche adaptation of plant vascular wilt pathogens.</title>
        <authorList>
            <person name="Klosterman S.J."/>
            <person name="Subbarao K.V."/>
            <person name="Kang S."/>
            <person name="Veronese P."/>
            <person name="Gold S.E."/>
            <person name="Thomma B.P.H.J."/>
            <person name="Chen Z."/>
            <person name="Henrissat B."/>
            <person name="Lee Y.-H."/>
            <person name="Park J."/>
            <person name="Garcia-Pedrajas M.D."/>
            <person name="Barbara D.J."/>
            <person name="Anchieta A."/>
            <person name="de Jonge R."/>
            <person name="Santhanam P."/>
            <person name="Maruthachalam K."/>
            <person name="Atallah Z."/>
            <person name="Amyotte S.G."/>
            <person name="Paz Z."/>
            <person name="Inderbitzin P."/>
            <person name="Hayes R.J."/>
            <person name="Heiman D.I."/>
            <person name="Young S."/>
            <person name="Zeng Q."/>
            <person name="Engels R."/>
            <person name="Galagan J."/>
            <person name="Cuomo C.A."/>
            <person name="Dobinson K.F."/>
            <person name="Ma L.-J."/>
        </authorList>
    </citation>
    <scope>NUCLEOTIDE SEQUENCE [LARGE SCALE GENOMIC DNA]</scope>
    <source>
        <strain evidence="2">VaMs.102 / ATCC MYA-4576 / FGSC 10136</strain>
    </source>
</reference>
<name>C9SMS1_VERA1</name>
<keyword evidence="2" id="KW-1185">Reference proteome</keyword>
<sequence length="78" mass="8677">MRTTNATLYSGRRLDAKAFAEFRFQTKQGLKSWHNGLDPALRLETSGQTHPVVPAVLQLQYAIVFPQLQAKLFGGSVC</sequence>
<dbReference type="AlphaFoldDB" id="C9SMS1"/>
<evidence type="ECO:0000313" key="1">
    <source>
        <dbReference type="EMBL" id="EEY20086.1"/>
    </source>
</evidence>
<proteinExistence type="predicted"/>
<dbReference type="GeneID" id="9534936"/>